<accession>A0A0E9TLG1</accession>
<dbReference type="AlphaFoldDB" id="A0A0E9TLG1"/>
<evidence type="ECO:0000313" key="1">
    <source>
        <dbReference type="EMBL" id="JAH54287.1"/>
    </source>
</evidence>
<reference evidence="1" key="1">
    <citation type="submission" date="2014-11" db="EMBL/GenBank/DDBJ databases">
        <authorList>
            <person name="Amaro Gonzalez C."/>
        </authorList>
    </citation>
    <scope>NUCLEOTIDE SEQUENCE</scope>
</reference>
<name>A0A0E9TLG1_ANGAN</name>
<reference evidence="1" key="2">
    <citation type="journal article" date="2015" name="Fish Shellfish Immunol.">
        <title>Early steps in the European eel (Anguilla anguilla)-Vibrio vulnificus interaction in the gills: Role of the RtxA13 toxin.</title>
        <authorList>
            <person name="Callol A."/>
            <person name="Pajuelo D."/>
            <person name="Ebbesson L."/>
            <person name="Teles M."/>
            <person name="MacKenzie S."/>
            <person name="Amaro C."/>
        </authorList>
    </citation>
    <scope>NUCLEOTIDE SEQUENCE</scope>
</reference>
<organism evidence="1">
    <name type="scientific">Anguilla anguilla</name>
    <name type="common">European freshwater eel</name>
    <name type="synonym">Muraena anguilla</name>
    <dbReference type="NCBI Taxonomy" id="7936"/>
    <lineage>
        <taxon>Eukaryota</taxon>
        <taxon>Metazoa</taxon>
        <taxon>Chordata</taxon>
        <taxon>Craniata</taxon>
        <taxon>Vertebrata</taxon>
        <taxon>Euteleostomi</taxon>
        <taxon>Actinopterygii</taxon>
        <taxon>Neopterygii</taxon>
        <taxon>Teleostei</taxon>
        <taxon>Anguilliformes</taxon>
        <taxon>Anguillidae</taxon>
        <taxon>Anguilla</taxon>
    </lineage>
</organism>
<sequence>MYRRKRVLVSTLMQADQHSYSYHGHPIYQKS</sequence>
<dbReference type="EMBL" id="GBXM01054290">
    <property type="protein sequence ID" value="JAH54287.1"/>
    <property type="molecule type" value="Transcribed_RNA"/>
</dbReference>
<proteinExistence type="predicted"/>
<protein>
    <submittedName>
        <fullName evidence="1">Uncharacterized protein</fullName>
    </submittedName>
</protein>